<keyword evidence="6 7" id="KW-0472">Membrane</keyword>
<feature type="transmembrane region" description="Helical" evidence="7">
    <location>
        <begin position="56"/>
        <end position="80"/>
    </location>
</feature>
<sequence length="369" mass="39550">MSRGSHGSAPVQPEAKARIEWIDAARGLCVAAVVLFHVGLWHFLRFEHDSSVAFTFWDAVATGLGSVRMPLLLAVSGILAASKVRNGFGNGKAWSSSLSNYYLYAVWLLVYALLSIVLADSPRPQRVVSVGDFFLQLIAPDTPLWFIFALAVYVPLLTFCRKLPPSVVLAALAVLSILTALFLDTTAGQWGKVPELAVFFAAGVYGKNLFLHIAEARTVLCFAVAAPVFVALMALPEIHPGIDQAVYILQGLAAAAALVAFISAITRYRHIAAVGSWVGRRTLGIYLLHTPIVDFLVLAFHGPLSPVAPAISNSVPMALLYPLVLTCAVIAACVGSEYLLRKCGLTFLFQRPGSAPGRVPSGARLLSRL</sequence>
<feature type="domain" description="Acyltransferase 3" evidence="8">
    <location>
        <begin position="20"/>
        <end position="331"/>
    </location>
</feature>
<evidence type="ECO:0000256" key="1">
    <source>
        <dbReference type="ARBA" id="ARBA00004651"/>
    </source>
</evidence>
<comment type="similarity">
    <text evidence="2">Belongs to the acyltransferase 3 family.</text>
</comment>
<evidence type="ECO:0000313" key="9">
    <source>
        <dbReference type="EMBL" id="MFC4394648.1"/>
    </source>
</evidence>
<evidence type="ECO:0000259" key="8">
    <source>
        <dbReference type="Pfam" id="PF01757"/>
    </source>
</evidence>
<gene>
    <name evidence="9" type="ORF">ACFO0G_00970</name>
</gene>
<keyword evidence="10" id="KW-1185">Reference proteome</keyword>
<evidence type="ECO:0000256" key="4">
    <source>
        <dbReference type="ARBA" id="ARBA00022692"/>
    </source>
</evidence>
<dbReference type="InterPro" id="IPR002656">
    <property type="entry name" value="Acyl_transf_3_dom"/>
</dbReference>
<name>A0ABV8WHN2_9MICC</name>
<feature type="transmembrane region" description="Helical" evidence="7">
    <location>
        <begin position="247"/>
        <end position="265"/>
    </location>
</feature>
<keyword evidence="9" id="KW-0808">Transferase</keyword>
<protein>
    <submittedName>
        <fullName evidence="9">Acyltransferase family protein</fullName>
    </submittedName>
</protein>
<dbReference type="PANTHER" id="PTHR40074">
    <property type="entry name" value="O-ACETYLTRANSFERASE WECH"/>
    <property type="match status" value="1"/>
</dbReference>
<keyword evidence="4 7" id="KW-0812">Transmembrane</keyword>
<comment type="subcellular location">
    <subcellularLocation>
        <location evidence="1">Cell membrane</location>
        <topology evidence="1">Multi-pass membrane protein</topology>
    </subcellularLocation>
</comment>
<evidence type="ECO:0000256" key="3">
    <source>
        <dbReference type="ARBA" id="ARBA00022475"/>
    </source>
</evidence>
<evidence type="ECO:0000256" key="5">
    <source>
        <dbReference type="ARBA" id="ARBA00022989"/>
    </source>
</evidence>
<dbReference type="RefSeq" id="WP_376976088.1">
    <property type="nucleotide sequence ID" value="NZ_JBHSDQ010000001.1"/>
</dbReference>
<feature type="transmembrane region" description="Helical" evidence="7">
    <location>
        <begin position="142"/>
        <end position="160"/>
    </location>
</feature>
<evidence type="ECO:0000256" key="7">
    <source>
        <dbReference type="SAM" id="Phobius"/>
    </source>
</evidence>
<comment type="caution">
    <text evidence="9">The sequence shown here is derived from an EMBL/GenBank/DDBJ whole genome shotgun (WGS) entry which is preliminary data.</text>
</comment>
<dbReference type="PANTHER" id="PTHR40074:SF2">
    <property type="entry name" value="O-ACETYLTRANSFERASE WECH"/>
    <property type="match status" value="1"/>
</dbReference>
<evidence type="ECO:0000256" key="2">
    <source>
        <dbReference type="ARBA" id="ARBA00007400"/>
    </source>
</evidence>
<evidence type="ECO:0000256" key="6">
    <source>
        <dbReference type="ARBA" id="ARBA00023136"/>
    </source>
</evidence>
<feature type="transmembrane region" description="Helical" evidence="7">
    <location>
        <begin position="21"/>
        <end position="44"/>
    </location>
</feature>
<dbReference type="GO" id="GO:0016746">
    <property type="term" value="F:acyltransferase activity"/>
    <property type="evidence" value="ECO:0007669"/>
    <property type="project" value="UniProtKB-KW"/>
</dbReference>
<keyword evidence="9" id="KW-0012">Acyltransferase</keyword>
<keyword evidence="3" id="KW-1003">Cell membrane</keyword>
<feature type="transmembrane region" description="Helical" evidence="7">
    <location>
        <begin position="285"/>
        <end position="304"/>
    </location>
</feature>
<feature type="transmembrane region" description="Helical" evidence="7">
    <location>
        <begin position="218"/>
        <end position="235"/>
    </location>
</feature>
<feature type="transmembrane region" description="Helical" evidence="7">
    <location>
        <begin position="167"/>
        <end position="183"/>
    </location>
</feature>
<dbReference type="EMBL" id="JBHSDQ010000001">
    <property type="protein sequence ID" value="MFC4394648.1"/>
    <property type="molecule type" value="Genomic_DNA"/>
</dbReference>
<reference evidence="10" key="1">
    <citation type="journal article" date="2019" name="Int. J. Syst. Evol. Microbiol.">
        <title>The Global Catalogue of Microorganisms (GCM) 10K type strain sequencing project: providing services to taxonomists for standard genome sequencing and annotation.</title>
        <authorList>
            <consortium name="The Broad Institute Genomics Platform"/>
            <consortium name="The Broad Institute Genome Sequencing Center for Infectious Disease"/>
            <person name="Wu L."/>
            <person name="Ma J."/>
        </authorList>
    </citation>
    <scope>NUCLEOTIDE SEQUENCE [LARGE SCALE GENOMIC DNA]</scope>
    <source>
        <strain evidence="10">PJ61</strain>
    </source>
</reference>
<keyword evidence="5 7" id="KW-1133">Transmembrane helix</keyword>
<evidence type="ECO:0000313" key="10">
    <source>
        <dbReference type="Proteomes" id="UP001595778"/>
    </source>
</evidence>
<feature type="transmembrane region" description="Helical" evidence="7">
    <location>
        <begin position="319"/>
        <end position="340"/>
    </location>
</feature>
<dbReference type="Pfam" id="PF01757">
    <property type="entry name" value="Acyl_transf_3"/>
    <property type="match status" value="1"/>
</dbReference>
<organism evidence="9 10">
    <name type="scientific">Arthrobacter sedimenti</name>
    <dbReference type="NCBI Taxonomy" id="2694931"/>
    <lineage>
        <taxon>Bacteria</taxon>
        <taxon>Bacillati</taxon>
        <taxon>Actinomycetota</taxon>
        <taxon>Actinomycetes</taxon>
        <taxon>Micrococcales</taxon>
        <taxon>Micrococcaceae</taxon>
        <taxon>Arthrobacter</taxon>
    </lineage>
</organism>
<feature type="transmembrane region" description="Helical" evidence="7">
    <location>
        <begin position="101"/>
        <end position="119"/>
    </location>
</feature>
<dbReference type="Proteomes" id="UP001595778">
    <property type="component" value="Unassembled WGS sequence"/>
</dbReference>
<accession>A0ABV8WHN2</accession>
<proteinExistence type="inferred from homology"/>